<proteinExistence type="predicted"/>
<dbReference type="Pfam" id="PF25304">
    <property type="entry name" value="WHD_eIF2D"/>
    <property type="match status" value="1"/>
</dbReference>
<dbReference type="InterPro" id="IPR036877">
    <property type="entry name" value="SUI1_dom_sf"/>
</dbReference>
<dbReference type="CDD" id="cd21156">
    <property type="entry name" value="PUA_eIF2d-like"/>
    <property type="match status" value="1"/>
</dbReference>
<keyword evidence="4" id="KW-1185">Reference proteome</keyword>
<keyword evidence="3" id="KW-0396">Initiation factor</keyword>
<dbReference type="AlphaFoldDB" id="A0A6A5UB26"/>
<evidence type="ECO:0000313" key="3">
    <source>
        <dbReference type="EMBL" id="KAF1961149.1"/>
    </source>
</evidence>
<keyword evidence="3" id="KW-0648">Protein biosynthesis</keyword>
<protein>
    <submittedName>
        <fullName evidence="3">Eukaryotic translation initiation factor SUI1 family protein</fullName>
    </submittedName>
</protein>
<dbReference type="PANTHER" id="PTHR12217:SF4">
    <property type="entry name" value="EUKARYOTIC TRANSLATION INITIATION FACTOR 2D"/>
    <property type="match status" value="1"/>
</dbReference>
<dbReference type="Gene3D" id="3.10.400.20">
    <property type="match status" value="1"/>
</dbReference>
<dbReference type="InterPro" id="IPR015947">
    <property type="entry name" value="PUA-like_sf"/>
</dbReference>
<dbReference type="OrthoDB" id="199771at2759"/>
<dbReference type="Pfam" id="PF26292">
    <property type="entry name" value="PUA_elF2D"/>
    <property type="match status" value="1"/>
</dbReference>
<dbReference type="SUPFAM" id="SSF88697">
    <property type="entry name" value="PUA domain-like"/>
    <property type="match status" value="1"/>
</dbReference>
<organism evidence="3 4">
    <name type="scientific">Byssothecium circinans</name>
    <dbReference type="NCBI Taxonomy" id="147558"/>
    <lineage>
        <taxon>Eukaryota</taxon>
        <taxon>Fungi</taxon>
        <taxon>Dikarya</taxon>
        <taxon>Ascomycota</taxon>
        <taxon>Pezizomycotina</taxon>
        <taxon>Dothideomycetes</taxon>
        <taxon>Pleosporomycetidae</taxon>
        <taxon>Pleosporales</taxon>
        <taxon>Massarineae</taxon>
        <taxon>Massarinaceae</taxon>
        <taxon>Byssothecium</taxon>
    </lineage>
</organism>
<dbReference type="PROSITE" id="PS50890">
    <property type="entry name" value="PUA"/>
    <property type="match status" value="1"/>
</dbReference>
<sequence length="647" mass="70233">MFKKKPTIKPLSPLKSSDRRRTADQIIADFGIEIPVSENADSEDKAAPTAGLTALRRSLLPENALSARFTTTAGPDLKQVSGTIIVGAHEGTGDEPRILWVKVLDKTYPTVYTLWHNPRIIPLLHTPSFVVEKLQGGADLMTPGLQRGPPFPKKATRDAIVAIASLESPTVPMAVGKCLIDVSSLDKVQGMKGHAVETFHWAGDELWSWSSGGKPGTTPPEHLEGWDDENDEDAALASQAADMGLDDDDGGGVALEADPTERSKAEKAQDLEGEDPPSMKDALEVVDEKELSQKEIDDAFRDAFLYGVRHHMDQNKGHPSYGLEFPLSQSNVMSLLVQPFLPTYTPARTASLQIKKTSWKNIKKFIKYLSKQKIVKSKDRDGHEVVILDIDFKDPQIEAFKPYRLPKKDAPTASGPNGKPAAPLPAESSVGQTLKVVSLLRPKEKVAPVLVGAKADPRGLYTPAELKQILITYIEAENLVSPKNRRIININPQLADALLGSSAADNAALASGSMTRDALTERMVAATSPFHTILRNDAKVTDSKPKAGAPPKIQIVMETRGGNKTVTKVSGVEVYYIAPQPLADELRKTCAGSTSVDQLQGSSPKNPVMEVMVQGPQKDAIIKALEKRGVHRNWVEVVDKTKGKKKG</sequence>
<dbReference type="InterPro" id="IPR057429">
    <property type="entry name" value="WH_eIF2D"/>
</dbReference>
<reference evidence="3" key="1">
    <citation type="journal article" date="2020" name="Stud. Mycol.">
        <title>101 Dothideomycetes genomes: a test case for predicting lifestyles and emergence of pathogens.</title>
        <authorList>
            <person name="Haridas S."/>
            <person name="Albert R."/>
            <person name="Binder M."/>
            <person name="Bloem J."/>
            <person name="Labutti K."/>
            <person name="Salamov A."/>
            <person name="Andreopoulos B."/>
            <person name="Baker S."/>
            <person name="Barry K."/>
            <person name="Bills G."/>
            <person name="Bluhm B."/>
            <person name="Cannon C."/>
            <person name="Castanera R."/>
            <person name="Culley D."/>
            <person name="Daum C."/>
            <person name="Ezra D."/>
            <person name="Gonzalez J."/>
            <person name="Henrissat B."/>
            <person name="Kuo A."/>
            <person name="Liang C."/>
            <person name="Lipzen A."/>
            <person name="Lutzoni F."/>
            <person name="Magnuson J."/>
            <person name="Mondo S."/>
            <person name="Nolan M."/>
            <person name="Ohm R."/>
            <person name="Pangilinan J."/>
            <person name="Park H.-J."/>
            <person name="Ramirez L."/>
            <person name="Alfaro M."/>
            <person name="Sun H."/>
            <person name="Tritt A."/>
            <person name="Yoshinaga Y."/>
            <person name="Zwiers L.-H."/>
            <person name="Turgeon B."/>
            <person name="Goodwin S."/>
            <person name="Spatafora J."/>
            <person name="Crous P."/>
            <person name="Grigoriev I."/>
        </authorList>
    </citation>
    <scope>NUCLEOTIDE SEQUENCE</scope>
    <source>
        <strain evidence="3">CBS 675.92</strain>
    </source>
</reference>
<dbReference type="EMBL" id="ML976981">
    <property type="protein sequence ID" value="KAF1961149.1"/>
    <property type="molecule type" value="Genomic_DNA"/>
</dbReference>
<dbReference type="InterPro" id="IPR036885">
    <property type="entry name" value="SWIB_MDM2_dom_sf"/>
</dbReference>
<dbReference type="PANTHER" id="PTHR12217">
    <property type="entry name" value="EUKARYOTIC TRANSLATION INITIATION FACTOR 2D"/>
    <property type="match status" value="1"/>
</dbReference>
<dbReference type="GO" id="GO:0001731">
    <property type="term" value="P:formation of translation preinitiation complex"/>
    <property type="evidence" value="ECO:0007669"/>
    <property type="project" value="InterPro"/>
</dbReference>
<evidence type="ECO:0000256" key="1">
    <source>
        <dbReference type="SAM" id="MobiDB-lite"/>
    </source>
</evidence>
<evidence type="ECO:0000259" key="2">
    <source>
        <dbReference type="PROSITE" id="PS50296"/>
    </source>
</evidence>
<dbReference type="InterPro" id="IPR001950">
    <property type="entry name" value="SUI1"/>
</dbReference>
<feature type="domain" description="SUI1" evidence="2">
    <location>
        <begin position="553"/>
        <end position="629"/>
    </location>
</feature>
<feature type="region of interest" description="Disordered" evidence="1">
    <location>
        <begin position="405"/>
        <end position="427"/>
    </location>
</feature>
<feature type="region of interest" description="Disordered" evidence="1">
    <location>
        <begin position="242"/>
        <end position="279"/>
    </location>
</feature>
<dbReference type="FunFam" id="3.30.780.10:FF:000008">
    <property type="entry name" value="eukaryotic translation initiation factor 2D"/>
    <property type="match status" value="1"/>
</dbReference>
<dbReference type="Pfam" id="PF26291">
    <property type="entry name" value="SWIB_eIF2D"/>
    <property type="match status" value="1"/>
</dbReference>
<dbReference type="Proteomes" id="UP000800035">
    <property type="component" value="Unassembled WGS sequence"/>
</dbReference>
<name>A0A6A5UB26_9PLEO</name>
<dbReference type="InterPro" id="IPR039759">
    <property type="entry name" value="eIF2D_SUI1"/>
</dbReference>
<dbReference type="InterPro" id="IPR039757">
    <property type="entry name" value="EIF2D"/>
</dbReference>
<dbReference type="Pfam" id="PF01253">
    <property type="entry name" value="SUI1"/>
    <property type="match status" value="1"/>
</dbReference>
<accession>A0A6A5UB26</accession>
<evidence type="ECO:0000313" key="4">
    <source>
        <dbReference type="Proteomes" id="UP000800035"/>
    </source>
</evidence>
<gene>
    <name evidence="3" type="ORF">CC80DRAFT_488494</name>
</gene>
<dbReference type="SUPFAM" id="SSF47592">
    <property type="entry name" value="SWIB/MDM2 domain"/>
    <property type="match status" value="1"/>
</dbReference>
<dbReference type="CDD" id="cd11608">
    <property type="entry name" value="eIF2D_C"/>
    <property type="match status" value="1"/>
</dbReference>
<dbReference type="Gene3D" id="3.30.780.10">
    <property type="entry name" value="SUI1-like domain"/>
    <property type="match status" value="1"/>
</dbReference>
<dbReference type="SUPFAM" id="SSF55159">
    <property type="entry name" value="eIF1-like"/>
    <property type="match status" value="1"/>
</dbReference>
<feature type="region of interest" description="Disordered" evidence="1">
    <location>
        <begin position="1"/>
        <end position="22"/>
    </location>
</feature>
<dbReference type="InterPro" id="IPR048248">
    <property type="entry name" value="PUA_eIF2d-like"/>
</dbReference>
<dbReference type="InterPro" id="IPR058886">
    <property type="entry name" value="SWIB_eIF2D"/>
</dbReference>
<dbReference type="PROSITE" id="PS50296">
    <property type="entry name" value="SUI1"/>
    <property type="match status" value="1"/>
</dbReference>
<dbReference type="GO" id="GO:0003743">
    <property type="term" value="F:translation initiation factor activity"/>
    <property type="evidence" value="ECO:0007669"/>
    <property type="project" value="UniProtKB-KW"/>
</dbReference>
<feature type="compositionally biased region" description="Basic and acidic residues" evidence="1">
    <location>
        <begin position="259"/>
        <end position="270"/>
    </location>
</feature>